<dbReference type="Gene3D" id="3.40.50.300">
    <property type="entry name" value="P-loop containing nucleotide triphosphate hydrolases"/>
    <property type="match status" value="1"/>
</dbReference>
<reference evidence="4" key="1">
    <citation type="submission" date="2024-06" db="EMBL/GenBank/DDBJ databases">
        <title>Diversity, functionality, and evolutionary history of bacterial symbionts in false click beetles (Coleoptera, Throscidae).</title>
        <authorList>
            <person name="Wierz J.C."/>
            <person name="Malm H."/>
            <person name="Kaltenpoth M."/>
            <person name="Engl T."/>
        </authorList>
    </citation>
    <scope>NUCLEOTIDE SEQUENCE</scope>
    <source>
        <strain evidence="4">Tser</strain>
    </source>
</reference>
<dbReference type="GO" id="GO:0005737">
    <property type="term" value="C:cytoplasm"/>
    <property type="evidence" value="ECO:0007669"/>
    <property type="project" value="TreeGrafter"/>
</dbReference>
<dbReference type="InterPro" id="IPR031167">
    <property type="entry name" value="G_OBG"/>
</dbReference>
<dbReference type="AlphaFoldDB" id="A0AAU7QQL3"/>
<dbReference type="PROSITE" id="PS51710">
    <property type="entry name" value="G_OBG"/>
    <property type="match status" value="1"/>
</dbReference>
<dbReference type="InterPro" id="IPR006073">
    <property type="entry name" value="GTP-bd"/>
</dbReference>
<dbReference type="GO" id="GO:0005525">
    <property type="term" value="F:GTP binding"/>
    <property type="evidence" value="ECO:0007669"/>
    <property type="project" value="InterPro"/>
</dbReference>
<protein>
    <submittedName>
        <fullName evidence="4">GTPase</fullName>
    </submittedName>
</protein>
<keyword evidence="1" id="KW-0547">Nucleotide-binding</keyword>
<gene>
    <name evidence="4" type="ORF">ABNO52_00540</name>
</gene>
<sequence length="261" mass="31110">MTLKIGIIGLPNVGKSLLFNKLTNCKVLSKNFFFSTINPNIDYLRIYNKYLIKLINIINTKKIYNKNIIIVDLAGLIKNSNKGQGLGLKILTKIQELDIIIHVIKVFNKDNIYNYYNNNILNNINIIKKELILRDIYLIKKNIINNKNINEIIKYKKYLNILKKNIYINKYYKYNNNNNNLLSNLITMKPMLLLFNINKNNFSQKKKILKILKKDINNLSLGYYFLDIKKDNKKYYNFIDYIYKFFNIKYCFTIKNNKIKI</sequence>
<dbReference type="Pfam" id="PF01926">
    <property type="entry name" value="MMR_HSR1"/>
    <property type="match status" value="1"/>
</dbReference>
<dbReference type="EMBL" id="CP157893">
    <property type="protein sequence ID" value="XBT18256.1"/>
    <property type="molecule type" value="Genomic_DNA"/>
</dbReference>
<dbReference type="PANTHER" id="PTHR23305">
    <property type="entry name" value="OBG GTPASE FAMILY"/>
    <property type="match status" value="1"/>
</dbReference>
<organism evidence="4">
    <name type="scientific">Candidatus Shikimatogenerans sp. Tser</name>
    <dbReference type="NCBI Taxonomy" id="3158568"/>
    <lineage>
        <taxon>Bacteria</taxon>
        <taxon>Pseudomonadati</taxon>
        <taxon>Bacteroidota</taxon>
        <taxon>Flavobacteriia</taxon>
        <taxon>Flavobacteriales</taxon>
        <taxon>Candidatus Shikimatogenerans</taxon>
    </lineage>
</organism>
<name>A0AAU7QQL3_9FLAO</name>
<proteinExistence type="predicted"/>
<dbReference type="InterPro" id="IPR027417">
    <property type="entry name" value="P-loop_NTPase"/>
</dbReference>
<dbReference type="GO" id="GO:0016887">
    <property type="term" value="F:ATP hydrolysis activity"/>
    <property type="evidence" value="ECO:0007669"/>
    <property type="project" value="TreeGrafter"/>
</dbReference>
<evidence type="ECO:0000313" key="4">
    <source>
        <dbReference type="EMBL" id="XBT18256.1"/>
    </source>
</evidence>
<dbReference type="SUPFAM" id="SSF52540">
    <property type="entry name" value="P-loop containing nucleoside triphosphate hydrolases"/>
    <property type="match status" value="1"/>
</dbReference>
<dbReference type="PANTHER" id="PTHR23305:SF18">
    <property type="entry name" value="OBG-TYPE G DOMAIN-CONTAINING PROTEIN"/>
    <property type="match status" value="1"/>
</dbReference>
<evidence type="ECO:0000259" key="3">
    <source>
        <dbReference type="PROSITE" id="PS51710"/>
    </source>
</evidence>
<feature type="domain" description="OBG-type G" evidence="3">
    <location>
        <begin position="3"/>
        <end position="261"/>
    </location>
</feature>
<evidence type="ECO:0000256" key="2">
    <source>
        <dbReference type="ARBA" id="ARBA00022842"/>
    </source>
</evidence>
<dbReference type="PRINTS" id="PR00326">
    <property type="entry name" value="GTP1OBG"/>
</dbReference>
<keyword evidence="2" id="KW-0460">Magnesium</keyword>
<evidence type="ECO:0000256" key="1">
    <source>
        <dbReference type="ARBA" id="ARBA00022741"/>
    </source>
</evidence>
<accession>A0AAU7QQL3</accession>